<protein>
    <submittedName>
        <fullName evidence="1">Uncharacterized protein</fullName>
    </submittedName>
</protein>
<dbReference type="Proteomes" id="UP000034881">
    <property type="component" value="Unassembled WGS sequence"/>
</dbReference>
<dbReference type="AlphaFoldDB" id="A0A0G0TVV2"/>
<name>A0A0G0TVV2_9BACT</name>
<evidence type="ECO:0000313" key="1">
    <source>
        <dbReference type="EMBL" id="KKR42057.1"/>
    </source>
</evidence>
<sequence length="282" mass="31355">MLEKQPIASNKDWKDCDFAVEGKNPPHNGVYGCRYPEVVRSGLFVPGYVRIDRLQTHVAWLERRDLSPYRQSACNKTIEQICSDCPYFKSKPTSEESAKLVEAGAGKIYADMAAIEQQRLDYLSSITPKQLENCFGHMFAALTFVDSINNGALGDEGRGAMELVQAAGQYVSLFDKRMGVALSKFGDLIWDVPPASAELVAKAKGWKSTGGAEYDTLFKLLGERAWERDNQQLLAIPQHVRKNPYSHPSLEVINSWGVIGAGVRTDNVARWLLNEPVTNVSK</sequence>
<evidence type="ECO:0000313" key="2">
    <source>
        <dbReference type="Proteomes" id="UP000034881"/>
    </source>
</evidence>
<accession>A0A0G0TVV2</accession>
<gene>
    <name evidence="1" type="ORF">UT77_C0004G0041</name>
</gene>
<organism evidence="1 2">
    <name type="scientific">Candidatus Daviesbacteria bacterium GW2011_GWC2_40_12</name>
    <dbReference type="NCBI Taxonomy" id="1618431"/>
    <lineage>
        <taxon>Bacteria</taxon>
        <taxon>Candidatus Daviesiibacteriota</taxon>
    </lineage>
</organism>
<dbReference type="EMBL" id="LBYB01000004">
    <property type="protein sequence ID" value="KKR42057.1"/>
    <property type="molecule type" value="Genomic_DNA"/>
</dbReference>
<proteinExistence type="predicted"/>
<comment type="caution">
    <text evidence="1">The sequence shown here is derived from an EMBL/GenBank/DDBJ whole genome shotgun (WGS) entry which is preliminary data.</text>
</comment>
<reference evidence="1 2" key="1">
    <citation type="journal article" date="2015" name="Nature">
        <title>rRNA introns, odd ribosomes, and small enigmatic genomes across a large radiation of phyla.</title>
        <authorList>
            <person name="Brown C.T."/>
            <person name="Hug L.A."/>
            <person name="Thomas B.C."/>
            <person name="Sharon I."/>
            <person name="Castelle C.J."/>
            <person name="Singh A."/>
            <person name="Wilkins M.J."/>
            <person name="Williams K.H."/>
            <person name="Banfield J.F."/>
        </authorList>
    </citation>
    <scope>NUCLEOTIDE SEQUENCE [LARGE SCALE GENOMIC DNA]</scope>
</reference>